<keyword evidence="6" id="KW-1185">Reference proteome</keyword>
<gene>
    <name evidence="5" type="ORF">HNQ92_001924</name>
</gene>
<evidence type="ECO:0000256" key="1">
    <source>
        <dbReference type="SAM" id="SignalP"/>
    </source>
</evidence>
<protein>
    <recommendedName>
        <fullName evidence="7">Zinc-dependent metalloprotease</fullName>
    </recommendedName>
</protein>
<dbReference type="InterPro" id="IPR032534">
    <property type="entry name" value="EcxA_zinc-bd"/>
</dbReference>
<dbReference type="EMBL" id="JACHGF010000002">
    <property type="protein sequence ID" value="MBB5283798.1"/>
    <property type="molecule type" value="Genomic_DNA"/>
</dbReference>
<evidence type="ECO:0000259" key="2">
    <source>
        <dbReference type="Pfam" id="PF16313"/>
    </source>
</evidence>
<evidence type="ECO:0000313" key="5">
    <source>
        <dbReference type="EMBL" id="MBB5283798.1"/>
    </source>
</evidence>
<reference evidence="5 6" key="1">
    <citation type="submission" date="2020-08" db="EMBL/GenBank/DDBJ databases">
        <title>Genomic Encyclopedia of Type Strains, Phase IV (KMG-IV): sequencing the most valuable type-strain genomes for metagenomic binning, comparative biology and taxonomic classification.</title>
        <authorList>
            <person name="Goeker M."/>
        </authorList>
    </citation>
    <scope>NUCLEOTIDE SEQUENCE [LARGE SCALE GENOMIC DNA]</scope>
    <source>
        <strain evidence="5 6">DSM 105074</strain>
    </source>
</reference>
<dbReference type="Proteomes" id="UP000557307">
    <property type="component" value="Unassembled WGS sequence"/>
</dbReference>
<evidence type="ECO:0000259" key="4">
    <source>
        <dbReference type="Pfam" id="PF17162"/>
    </source>
</evidence>
<keyword evidence="1" id="KW-0732">Signal</keyword>
<proteinExistence type="predicted"/>
<dbReference type="PANTHER" id="PTHR38478">
    <property type="entry name" value="PEPTIDASE M1A AND M12B"/>
    <property type="match status" value="1"/>
</dbReference>
<dbReference type="PANTHER" id="PTHR38478:SF1">
    <property type="entry name" value="ZINC DEPENDENT METALLOPROTEASE DOMAIN LIPOPROTEIN"/>
    <property type="match status" value="1"/>
</dbReference>
<dbReference type="GO" id="GO:0008237">
    <property type="term" value="F:metallopeptidase activity"/>
    <property type="evidence" value="ECO:0007669"/>
    <property type="project" value="InterPro"/>
</dbReference>
<dbReference type="InterPro" id="IPR033413">
    <property type="entry name" value="DUF5117"/>
</dbReference>
<evidence type="ECO:0000259" key="3">
    <source>
        <dbReference type="Pfam" id="PF17148"/>
    </source>
</evidence>
<dbReference type="Pfam" id="PF17162">
    <property type="entry name" value="DUF5118"/>
    <property type="match status" value="1"/>
</dbReference>
<evidence type="ECO:0008006" key="7">
    <source>
        <dbReference type="Google" id="ProtNLM"/>
    </source>
</evidence>
<dbReference type="InterPro" id="IPR034032">
    <property type="entry name" value="Zn_MMP-like_bac"/>
</dbReference>
<accession>A0A840TUQ7</accession>
<name>A0A840TUQ7_9BACT</name>
<dbReference type="Gene3D" id="3.40.390.10">
    <property type="entry name" value="Collagenase (Catalytic Domain)"/>
    <property type="match status" value="1"/>
</dbReference>
<dbReference type="RefSeq" id="WP_184173480.1">
    <property type="nucleotide sequence ID" value="NZ_JACHGF010000002.1"/>
</dbReference>
<dbReference type="SUPFAM" id="SSF55486">
    <property type="entry name" value="Metalloproteases ('zincins'), catalytic domain"/>
    <property type="match status" value="1"/>
</dbReference>
<feature type="chain" id="PRO_5032687133" description="Zinc-dependent metalloprotease" evidence="1">
    <location>
        <begin position="24"/>
        <end position="830"/>
    </location>
</feature>
<feature type="domain" description="DUF5117" evidence="3">
    <location>
        <begin position="106"/>
        <end position="293"/>
    </location>
</feature>
<dbReference type="AlphaFoldDB" id="A0A840TUQ7"/>
<dbReference type="Pfam" id="PF17148">
    <property type="entry name" value="DUF5117"/>
    <property type="match status" value="1"/>
</dbReference>
<sequence length="830" mass="94395">MYKPFSMLLVLGLLGTLGTEALAQKKKKKESSAAEAAKPATPAAKSTSPKAYKEVITSKAKTDEGLFKVHKVDDSYFYEIPDSLLGRDMLLVSRIAKTAENIGYGGEELNTSVVRWELKDKKVLLRLVSYRNVASEELPIYQAVKNSNFEPVVAAFEVKAAKTDSTGTVIEVGELFTTDVKLLGLEQRRRTQYKVTALDTKRSYLDSIRSYPLNIEARHVLTYNATEPPSTSETGSISLEMNHSMVLLPKKPMTPRLKDQRVGYFSVRQNDYGLDEQKADKREYIVRWRLEPKDPAAYARGELVEPVKPIVYYIDPATPEKWRPYIKQGVEDWQAAFEQAGFKNAILCKYPPTKEEDPEFSPEDARYSVVRYFASDIQNAYGPNVHDPRSGEILESDIGWYHNVMNLIRNWFFIQTATINPDARTPKFKDEVMGRLIRFVSSHEVGHTLGLPHNMGSSAAYPVDSLRSATFTQKYSVAPSIMDYARFNYVAQPDDKGVSLMPNIGLYDKYAIEWGYRALPGVQKPEDERKALNDMIMKHAHDPIYRYGRQTANPTDPRSQTEDLGDDAMKASEYGIQNLKRLVPELVNWTKEEGKPYDNLEEMYGQVLGQWSRYMGHVASNVGGIYETYKTYDQEGAVYTPVEKAKQKRAVQFINNQAFKTPTWMIQPELVNRFEGVGMVERIRTAQERVLNNLLEPGRMARLIEHETLHSGQAYSLLELMGDLRTGIWTELKNGQVPDTYRRNLQRTYLDRLEYLMTKEPASVPASARGFLGYVPVKMSQSDIRSVVRGELGLLQTDIRKALPTAKDTLTKYHLQDALVRIEKILDPKE</sequence>
<dbReference type="CDD" id="cd04276">
    <property type="entry name" value="ZnMc_MMP_like_2"/>
    <property type="match status" value="1"/>
</dbReference>
<organism evidence="5 6">
    <name type="scientific">Rhabdobacter roseus</name>
    <dbReference type="NCBI Taxonomy" id="1655419"/>
    <lineage>
        <taxon>Bacteria</taxon>
        <taxon>Pseudomonadati</taxon>
        <taxon>Bacteroidota</taxon>
        <taxon>Cytophagia</taxon>
        <taxon>Cytophagales</taxon>
        <taxon>Cytophagaceae</taxon>
        <taxon>Rhabdobacter</taxon>
    </lineage>
</organism>
<feature type="signal peptide" evidence="1">
    <location>
        <begin position="1"/>
        <end position="23"/>
    </location>
</feature>
<dbReference type="Pfam" id="PF16313">
    <property type="entry name" value="DUF4953"/>
    <property type="match status" value="1"/>
</dbReference>
<feature type="domain" description="EcxA zinc-binding" evidence="2">
    <location>
        <begin position="426"/>
        <end position="734"/>
    </location>
</feature>
<comment type="caution">
    <text evidence="5">The sequence shown here is derived from an EMBL/GenBank/DDBJ whole genome shotgun (WGS) entry which is preliminary data.</text>
</comment>
<dbReference type="InterPro" id="IPR024079">
    <property type="entry name" value="MetalloPept_cat_dom_sf"/>
</dbReference>
<evidence type="ECO:0000313" key="6">
    <source>
        <dbReference type="Proteomes" id="UP000557307"/>
    </source>
</evidence>
<dbReference type="InterPro" id="IPR033428">
    <property type="entry name" value="DUF5118"/>
</dbReference>
<feature type="domain" description="DUF5118" evidence="4">
    <location>
        <begin position="49"/>
        <end position="98"/>
    </location>
</feature>